<evidence type="ECO:0000313" key="2">
    <source>
        <dbReference type="Proteomes" id="UP000433737"/>
    </source>
</evidence>
<protein>
    <submittedName>
        <fullName evidence="1">Uncharacterized protein</fullName>
    </submittedName>
</protein>
<name>A0AAX3J8T7_9GAMM</name>
<gene>
    <name evidence="1" type="ORF">PANT111_250014</name>
</gene>
<dbReference type="Proteomes" id="UP000433737">
    <property type="component" value="Unassembled WGS sequence"/>
</dbReference>
<dbReference type="EMBL" id="CABWMH010000018">
    <property type="protein sequence ID" value="VXC20268.1"/>
    <property type="molecule type" value="Genomic_DNA"/>
</dbReference>
<reference evidence="1 2" key="1">
    <citation type="submission" date="2019-10" db="EMBL/GenBank/DDBJ databases">
        <authorList>
            <person name="Karimi E."/>
        </authorList>
    </citation>
    <scope>NUCLEOTIDE SEQUENCE [LARGE SCALE GENOMIC DNA]</scope>
    <source>
        <strain evidence="1">Pantoea sp. 111</strain>
    </source>
</reference>
<organism evidence="1 2">
    <name type="scientific">Pantoea brenneri</name>
    <dbReference type="NCBI Taxonomy" id="472694"/>
    <lineage>
        <taxon>Bacteria</taxon>
        <taxon>Pseudomonadati</taxon>
        <taxon>Pseudomonadota</taxon>
        <taxon>Gammaproteobacteria</taxon>
        <taxon>Enterobacterales</taxon>
        <taxon>Erwiniaceae</taxon>
        <taxon>Pantoea</taxon>
    </lineage>
</organism>
<accession>A0AAX3J8T7</accession>
<dbReference type="AlphaFoldDB" id="A0AAX3J8T7"/>
<comment type="caution">
    <text evidence="1">The sequence shown here is derived from an EMBL/GenBank/DDBJ whole genome shotgun (WGS) entry which is preliminary data.</text>
</comment>
<evidence type="ECO:0000313" key="1">
    <source>
        <dbReference type="EMBL" id="VXC20268.1"/>
    </source>
</evidence>
<sequence>MVKKRDIKNKNTLTNAASVATVTTAFEIVAGIEYHSKYDTPAPLRKAAPVSTPAIAAKPQINFAIYSLSYRCC</sequence>
<proteinExistence type="predicted"/>